<accession>A0AAE0ZAF0</accession>
<dbReference type="CDD" id="cd00037">
    <property type="entry name" value="CLECT"/>
    <property type="match status" value="1"/>
</dbReference>
<keyword evidence="1" id="KW-0732">Signal</keyword>
<dbReference type="SUPFAM" id="SSF56436">
    <property type="entry name" value="C-type lectin-like"/>
    <property type="match status" value="1"/>
</dbReference>
<protein>
    <recommendedName>
        <fullName evidence="2">C-type lectin domain-containing protein</fullName>
    </recommendedName>
</protein>
<dbReference type="SMART" id="SM00034">
    <property type="entry name" value="CLECT"/>
    <property type="match status" value="1"/>
</dbReference>
<dbReference type="Pfam" id="PF00059">
    <property type="entry name" value="Lectin_C"/>
    <property type="match status" value="1"/>
</dbReference>
<dbReference type="InterPro" id="IPR050111">
    <property type="entry name" value="C-type_lectin/snaclec_domain"/>
</dbReference>
<dbReference type="PROSITE" id="PS50041">
    <property type="entry name" value="C_TYPE_LECTIN_2"/>
    <property type="match status" value="1"/>
</dbReference>
<feature type="chain" id="PRO_5042061648" description="C-type lectin domain-containing protein" evidence="1">
    <location>
        <begin position="24"/>
        <end position="289"/>
    </location>
</feature>
<feature type="signal peptide" evidence="1">
    <location>
        <begin position="1"/>
        <end position="23"/>
    </location>
</feature>
<gene>
    <name evidence="3" type="ORF">RRG08_027312</name>
</gene>
<keyword evidence="4" id="KW-1185">Reference proteome</keyword>
<organism evidence="3 4">
    <name type="scientific">Elysia crispata</name>
    <name type="common">lettuce slug</name>
    <dbReference type="NCBI Taxonomy" id="231223"/>
    <lineage>
        <taxon>Eukaryota</taxon>
        <taxon>Metazoa</taxon>
        <taxon>Spiralia</taxon>
        <taxon>Lophotrochozoa</taxon>
        <taxon>Mollusca</taxon>
        <taxon>Gastropoda</taxon>
        <taxon>Heterobranchia</taxon>
        <taxon>Euthyneura</taxon>
        <taxon>Panpulmonata</taxon>
        <taxon>Sacoglossa</taxon>
        <taxon>Placobranchoidea</taxon>
        <taxon>Plakobranchidae</taxon>
        <taxon>Elysia</taxon>
    </lineage>
</organism>
<feature type="domain" description="C-type lectin" evidence="2">
    <location>
        <begin position="38"/>
        <end position="154"/>
    </location>
</feature>
<evidence type="ECO:0000313" key="4">
    <source>
        <dbReference type="Proteomes" id="UP001283361"/>
    </source>
</evidence>
<reference evidence="3" key="1">
    <citation type="journal article" date="2023" name="G3 (Bethesda)">
        <title>A reference genome for the long-term kleptoplast-retaining sea slug Elysia crispata morphotype clarki.</title>
        <authorList>
            <person name="Eastman K.E."/>
            <person name="Pendleton A.L."/>
            <person name="Shaikh M.A."/>
            <person name="Suttiyut T."/>
            <person name="Ogas R."/>
            <person name="Tomko P."/>
            <person name="Gavelis G."/>
            <person name="Widhalm J.R."/>
            <person name="Wisecaver J.H."/>
        </authorList>
    </citation>
    <scope>NUCLEOTIDE SEQUENCE</scope>
    <source>
        <strain evidence="3">ECLA1</strain>
    </source>
</reference>
<dbReference type="InterPro" id="IPR001304">
    <property type="entry name" value="C-type_lectin-like"/>
</dbReference>
<name>A0AAE0ZAF0_9GAST</name>
<proteinExistence type="predicted"/>
<dbReference type="Gene3D" id="3.10.100.10">
    <property type="entry name" value="Mannose-Binding Protein A, subunit A"/>
    <property type="match status" value="1"/>
</dbReference>
<dbReference type="InterPro" id="IPR016186">
    <property type="entry name" value="C-type_lectin-like/link_sf"/>
</dbReference>
<comment type="caution">
    <text evidence="3">The sequence shown here is derived from an EMBL/GenBank/DDBJ whole genome shotgun (WGS) entry which is preliminary data.</text>
</comment>
<evidence type="ECO:0000313" key="3">
    <source>
        <dbReference type="EMBL" id="KAK3765306.1"/>
    </source>
</evidence>
<dbReference type="EMBL" id="JAWDGP010004321">
    <property type="protein sequence ID" value="KAK3765306.1"/>
    <property type="molecule type" value="Genomic_DNA"/>
</dbReference>
<dbReference type="InterPro" id="IPR016187">
    <property type="entry name" value="CTDL_fold"/>
</dbReference>
<evidence type="ECO:0000259" key="2">
    <source>
        <dbReference type="PROSITE" id="PS50041"/>
    </source>
</evidence>
<dbReference type="Proteomes" id="UP001283361">
    <property type="component" value="Unassembled WGS sequence"/>
</dbReference>
<evidence type="ECO:0000256" key="1">
    <source>
        <dbReference type="SAM" id="SignalP"/>
    </source>
</evidence>
<sequence length="289" mass="32223">MYRLYSLVLVGSLLCLFTVPVTCTDLALCPSGWLTSLTSRSCILPYKKFKSWDEARVWCKADAGDLLIKVDKEKLNLLYENHIRGAFWIGLNDKRQEGKFIWLDDKQTITNITWDRYEPNNNDNGDCVFMSIHASYHKTMADDPCDKKYYFICEMFPDCFTNTFGADCSEICSANCGGPSNACDNFSGFCLYGCDDGYQGERCEAECAHNTFGANCSEICSPNCGGPNNACDNFSGFCIDGCDDGYQGERCEAASYGRQTEPTNWLAYTVVALVTASTFGSLQHVFFAL</sequence>
<dbReference type="PANTHER" id="PTHR22803">
    <property type="entry name" value="MANNOSE, PHOSPHOLIPASE, LECTIN RECEPTOR RELATED"/>
    <property type="match status" value="1"/>
</dbReference>
<dbReference type="AlphaFoldDB" id="A0AAE0ZAF0"/>